<dbReference type="Pfam" id="PF01909">
    <property type="entry name" value="NTP_transf_2"/>
    <property type="match status" value="1"/>
</dbReference>
<feature type="domain" description="Polymerase nucleotidyl transferase" evidence="1">
    <location>
        <begin position="22"/>
        <end position="78"/>
    </location>
</feature>
<evidence type="ECO:0000259" key="1">
    <source>
        <dbReference type="Pfam" id="PF01909"/>
    </source>
</evidence>
<reference evidence="2 3" key="1">
    <citation type="submission" date="2024-03" db="EMBL/GenBank/DDBJ databases">
        <title>Community enrichment and isolation of bacterial strains for fucoidan degradation.</title>
        <authorList>
            <person name="Sichert A."/>
        </authorList>
    </citation>
    <scope>NUCLEOTIDE SEQUENCE [LARGE SCALE GENOMIC DNA]</scope>
    <source>
        <strain evidence="2 3">AS81</strain>
    </source>
</reference>
<dbReference type="InterPro" id="IPR002934">
    <property type="entry name" value="Polymerase_NTP_transf_dom"/>
</dbReference>
<proteinExistence type="predicted"/>
<dbReference type="RefSeq" id="WP_342883718.1">
    <property type="nucleotide sequence ID" value="NZ_JBBMQU010000011.1"/>
</dbReference>
<name>A0ABU9U0W2_9GAMM</name>
<dbReference type="SUPFAM" id="SSF81301">
    <property type="entry name" value="Nucleotidyltransferase"/>
    <property type="match status" value="1"/>
</dbReference>
<organism evidence="2 3">
    <name type="scientific">Pseudoalteromonas neustonica</name>
    <dbReference type="NCBI Taxonomy" id="1840331"/>
    <lineage>
        <taxon>Bacteria</taxon>
        <taxon>Pseudomonadati</taxon>
        <taxon>Pseudomonadota</taxon>
        <taxon>Gammaproteobacteria</taxon>
        <taxon>Alteromonadales</taxon>
        <taxon>Pseudoalteromonadaceae</taxon>
        <taxon>Pseudoalteromonas</taxon>
    </lineage>
</organism>
<evidence type="ECO:0000313" key="3">
    <source>
        <dbReference type="Proteomes" id="UP001388366"/>
    </source>
</evidence>
<protein>
    <submittedName>
        <fullName evidence="2">Nucleotidyltransferase domain-containing protein</fullName>
    </submittedName>
</protein>
<comment type="caution">
    <text evidence="2">The sequence shown here is derived from an EMBL/GenBank/DDBJ whole genome shotgun (WGS) entry which is preliminary data.</text>
</comment>
<keyword evidence="3" id="KW-1185">Reference proteome</keyword>
<dbReference type="InterPro" id="IPR043519">
    <property type="entry name" value="NT_sf"/>
</dbReference>
<accession>A0ABU9U0W2</accession>
<sequence length="314" mass="36631">MDNKTTSKQKLDAVRNSLNANSELQKHSDNIVIIVTGSYGRDEGSEESDMDWIIICNDSISKDDSQRILSTTSEIIEKEIQVPAGSTNTFENIINEEKLLTNFGGDKETNQDFTRRMLYVLESKYLFNENKYKELKRQILNTYIKADIPDQGVNRFMLNDLIRYYRTMCTDYEYKVTETSKSSEWGLRKIKLRFSRKLIYFAGILTIAQTSSFSREKKIEETLQLLEKTPVERIQNILSNDSAEKIIKIYNQFLESISDATVRNKLKSVTRENRNEEPIYRDLKNLSQQFLWELEKSLLSTFPPSHPIHVSLIF</sequence>
<dbReference type="EMBL" id="JBBMQU010000011">
    <property type="protein sequence ID" value="MEM5550683.1"/>
    <property type="molecule type" value="Genomic_DNA"/>
</dbReference>
<dbReference type="Proteomes" id="UP001388366">
    <property type="component" value="Unassembled WGS sequence"/>
</dbReference>
<gene>
    <name evidence="2" type="ORF">WNY63_08075</name>
</gene>
<dbReference type="Gene3D" id="3.30.460.10">
    <property type="entry name" value="Beta Polymerase, domain 2"/>
    <property type="match status" value="1"/>
</dbReference>
<evidence type="ECO:0000313" key="2">
    <source>
        <dbReference type="EMBL" id="MEM5550683.1"/>
    </source>
</evidence>